<comment type="pathway">
    <text evidence="7">Bacterial outer membrane biogenesis; LPS lipid A biosynthesis.</text>
</comment>
<keyword evidence="10" id="KW-1185">Reference proteome</keyword>
<evidence type="ECO:0000313" key="10">
    <source>
        <dbReference type="Proteomes" id="UP000738126"/>
    </source>
</evidence>
<dbReference type="NCBIfam" id="NF002060">
    <property type="entry name" value="PRK00892.1"/>
    <property type="match status" value="1"/>
</dbReference>
<dbReference type="InterPro" id="IPR020573">
    <property type="entry name" value="UDP_GlcNAc_AcTrfase_non-rep"/>
</dbReference>
<dbReference type="Pfam" id="PF04613">
    <property type="entry name" value="LpxD"/>
    <property type="match status" value="1"/>
</dbReference>
<comment type="function">
    <text evidence="7">Catalyzes the N-acylation of UDP-3-O-acylglucosamine using 3-hydroxyacyl-ACP as the acyl donor. Is involved in the biosynthesis of lipid A, a phosphorylated glycolipid that anchors the lipopolysaccharide to the outer membrane of the cell.</text>
</comment>
<keyword evidence="3 7" id="KW-0808">Transferase</keyword>
<evidence type="ECO:0000256" key="2">
    <source>
        <dbReference type="ARBA" id="ARBA00022556"/>
    </source>
</evidence>
<dbReference type="EMBL" id="NRSH01000003">
    <property type="protein sequence ID" value="MBK1725534.1"/>
    <property type="molecule type" value="Genomic_DNA"/>
</dbReference>
<sequence>MAEQGAGPGLRGARCVPWALGELAEALGAGYDGPPETVIERAAALDEAGAGALAYLSDRRLKDRLQGCRAAAVVLRPADRGYWAGPALLSDNPELTFARAAARLHPAPEAPPGVHEAAVVAPDARLGEGVHIAAQAVVEAGAALGDGAFIGPGAVIGAGAEIGPGTRVEARAVVAGGCRVGARCRLEPGVVVGSEGFGFARDGARWERIPQLAGVRLGDEVEIGANSAVDRGTFHDTVIEDGAKIDNMVQIGHNCRIGAHTAIAGQVGIAGSTAIGPGCTLGGQAGFADHLQIAGGCHFTGQAMVTRSIDAPGVYSSGMPVQPGRRWRRSVARIEQLEALYQRVQALERAVAGEIGRGGEDEDSATEDGE</sequence>
<dbReference type="PANTHER" id="PTHR43378:SF2">
    <property type="entry name" value="UDP-3-O-ACYLGLUCOSAMINE N-ACYLTRANSFERASE 1, MITOCHONDRIAL-RELATED"/>
    <property type="match status" value="1"/>
</dbReference>
<comment type="similarity">
    <text evidence="7">Belongs to the transferase hexapeptide repeat family. LpxD subfamily.</text>
</comment>
<keyword evidence="2 7" id="KW-0441">Lipid A biosynthesis</keyword>
<gene>
    <name evidence="7 9" type="primary">lpxD</name>
    <name evidence="9" type="ORF">CKO13_00520</name>
</gene>
<comment type="subunit">
    <text evidence="7">Homotrimer.</text>
</comment>
<keyword evidence="5 7" id="KW-0443">Lipid metabolism</keyword>
<keyword evidence="1 7" id="KW-0444">Lipid biosynthesis</keyword>
<protein>
    <recommendedName>
        <fullName evidence="7">UDP-3-O-acylglucosamine N-acyltransferase</fullName>
        <ecNumber evidence="7">2.3.1.191</ecNumber>
    </recommendedName>
</protein>
<evidence type="ECO:0000256" key="5">
    <source>
        <dbReference type="ARBA" id="ARBA00023098"/>
    </source>
</evidence>
<dbReference type="NCBIfam" id="TIGR01853">
    <property type="entry name" value="lipid_A_lpxD"/>
    <property type="match status" value="1"/>
</dbReference>
<dbReference type="HAMAP" id="MF_00523">
    <property type="entry name" value="LpxD"/>
    <property type="match status" value="1"/>
</dbReference>
<accession>A0ABS1E3W9</accession>
<name>A0ABS1E3W9_9GAMM</name>
<proteinExistence type="inferred from homology"/>
<dbReference type="Proteomes" id="UP000738126">
    <property type="component" value="Unassembled WGS sequence"/>
</dbReference>
<dbReference type="PANTHER" id="PTHR43378">
    <property type="entry name" value="UDP-3-O-ACYLGLUCOSAMINE N-ACYLTRANSFERASE"/>
    <property type="match status" value="1"/>
</dbReference>
<dbReference type="CDD" id="cd03352">
    <property type="entry name" value="LbH_LpxD"/>
    <property type="match status" value="1"/>
</dbReference>
<reference evidence="9 10" key="1">
    <citation type="journal article" date="2020" name="Microorganisms">
        <title>Osmotic Adaptation and Compatible Solute Biosynthesis of Phototrophic Bacteria as Revealed from Genome Analyses.</title>
        <authorList>
            <person name="Imhoff J.F."/>
            <person name="Rahn T."/>
            <person name="Kunzel S."/>
            <person name="Keller A."/>
            <person name="Neulinger S.C."/>
        </authorList>
    </citation>
    <scope>NUCLEOTIDE SEQUENCE [LARGE SCALE GENOMIC DNA]</scope>
    <source>
        <strain evidence="9 10">DSM 15116</strain>
    </source>
</reference>
<dbReference type="InterPro" id="IPR001451">
    <property type="entry name" value="Hexapep"/>
</dbReference>
<comment type="caution">
    <text evidence="9">The sequence shown here is derived from an EMBL/GenBank/DDBJ whole genome shotgun (WGS) entry which is preliminary data.</text>
</comment>
<evidence type="ECO:0000256" key="7">
    <source>
        <dbReference type="HAMAP-Rule" id="MF_00523"/>
    </source>
</evidence>
<evidence type="ECO:0000313" key="9">
    <source>
        <dbReference type="EMBL" id="MBK1725534.1"/>
    </source>
</evidence>
<keyword evidence="4 7" id="KW-0677">Repeat</keyword>
<evidence type="ECO:0000256" key="3">
    <source>
        <dbReference type="ARBA" id="ARBA00022679"/>
    </source>
</evidence>
<organism evidence="9 10">
    <name type="scientific">Halorhodospira neutriphila</name>
    <dbReference type="NCBI Taxonomy" id="168379"/>
    <lineage>
        <taxon>Bacteria</taxon>
        <taxon>Pseudomonadati</taxon>
        <taxon>Pseudomonadota</taxon>
        <taxon>Gammaproteobacteria</taxon>
        <taxon>Chromatiales</taxon>
        <taxon>Ectothiorhodospiraceae</taxon>
        <taxon>Halorhodospira</taxon>
    </lineage>
</organism>
<dbReference type="EC" id="2.3.1.191" evidence="7"/>
<keyword evidence="6 7" id="KW-0012">Acyltransferase</keyword>
<evidence type="ECO:0000259" key="8">
    <source>
        <dbReference type="Pfam" id="PF04613"/>
    </source>
</evidence>
<dbReference type="SUPFAM" id="SSF51161">
    <property type="entry name" value="Trimeric LpxA-like enzymes"/>
    <property type="match status" value="1"/>
</dbReference>
<dbReference type="Gene3D" id="3.40.1390.10">
    <property type="entry name" value="MurE/MurF, N-terminal domain"/>
    <property type="match status" value="1"/>
</dbReference>
<dbReference type="Gene3D" id="2.160.10.10">
    <property type="entry name" value="Hexapeptide repeat proteins"/>
    <property type="match status" value="1"/>
</dbReference>
<feature type="active site" description="Proton acceptor" evidence="7">
    <location>
        <position position="253"/>
    </location>
</feature>
<dbReference type="InterPro" id="IPR007691">
    <property type="entry name" value="LpxD"/>
</dbReference>
<dbReference type="Gene3D" id="1.20.5.170">
    <property type="match status" value="1"/>
</dbReference>
<dbReference type="Pfam" id="PF00132">
    <property type="entry name" value="Hexapep"/>
    <property type="match status" value="3"/>
</dbReference>
<dbReference type="RefSeq" id="WP_200255745.1">
    <property type="nucleotide sequence ID" value="NZ_NRSH01000003.1"/>
</dbReference>
<dbReference type="InterPro" id="IPR011004">
    <property type="entry name" value="Trimer_LpxA-like_sf"/>
</dbReference>
<evidence type="ECO:0000256" key="4">
    <source>
        <dbReference type="ARBA" id="ARBA00022737"/>
    </source>
</evidence>
<comment type="catalytic activity">
    <reaction evidence="7">
        <text>a UDP-3-O-[(3R)-3-hydroxyacyl]-alpha-D-glucosamine + a (3R)-hydroxyacyl-[ACP] = a UDP-2-N,3-O-bis[(3R)-3-hydroxyacyl]-alpha-D-glucosamine + holo-[ACP] + H(+)</text>
        <dbReference type="Rhea" id="RHEA:53836"/>
        <dbReference type="Rhea" id="RHEA-COMP:9685"/>
        <dbReference type="Rhea" id="RHEA-COMP:9945"/>
        <dbReference type="ChEBI" id="CHEBI:15378"/>
        <dbReference type="ChEBI" id="CHEBI:64479"/>
        <dbReference type="ChEBI" id="CHEBI:78827"/>
        <dbReference type="ChEBI" id="CHEBI:137740"/>
        <dbReference type="ChEBI" id="CHEBI:137748"/>
        <dbReference type="EC" id="2.3.1.191"/>
    </reaction>
</comment>
<evidence type="ECO:0000256" key="6">
    <source>
        <dbReference type="ARBA" id="ARBA00023315"/>
    </source>
</evidence>
<feature type="domain" description="UDP-3-O-[3-hydroxymyristoyl] glucosamine N-acyltransferase non-repeat region" evidence="8">
    <location>
        <begin position="37"/>
        <end position="102"/>
    </location>
</feature>
<evidence type="ECO:0000256" key="1">
    <source>
        <dbReference type="ARBA" id="ARBA00022516"/>
    </source>
</evidence>